<dbReference type="Proteomes" id="UP001497497">
    <property type="component" value="Unassembled WGS sequence"/>
</dbReference>
<dbReference type="Gene3D" id="2.60.120.40">
    <property type="match status" value="1"/>
</dbReference>
<reference evidence="3 4" key="1">
    <citation type="submission" date="2024-04" db="EMBL/GenBank/DDBJ databases">
        <authorList>
            <consortium name="Genoscope - CEA"/>
            <person name="William W."/>
        </authorList>
    </citation>
    <scope>NUCLEOTIDE SEQUENCE [LARGE SCALE GENOMIC DNA]</scope>
</reference>
<evidence type="ECO:0000313" key="3">
    <source>
        <dbReference type="EMBL" id="CAL1533098.1"/>
    </source>
</evidence>
<dbReference type="GO" id="GO:0016020">
    <property type="term" value="C:membrane"/>
    <property type="evidence" value="ECO:0007669"/>
    <property type="project" value="InterPro"/>
</dbReference>
<keyword evidence="4" id="KW-1185">Reference proteome</keyword>
<comment type="similarity">
    <text evidence="1">Belongs to the tumor necrosis factor family.</text>
</comment>
<organism evidence="3 4">
    <name type="scientific">Lymnaea stagnalis</name>
    <name type="common">Great pond snail</name>
    <name type="synonym">Helix stagnalis</name>
    <dbReference type="NCBI Taxonomy" id="6523"/>
    <lineage>
        <taxon>Eukaryota</taxon>
        <taxon>Metazoa</taxon>
        <taxon>Spiralia</taxon>
        <taxon>Lophotrochozoa</taxon>
        <taxon>Mollusca</taxon>
        <taxon>Gastropoda</taxon>
        <taxon>Heterobranchia</taxon>
        <taxon>Euthyneura</taxon>
        <taxon>Panpulmonata</taxon>
        <taxon>Hygrophila</taxon>
        <taxon>Lymnaeoidea</taxon>
        <taxon>Lymnaeidae</taxon>
        <taxon>Lymnaea</taxon>
    </lineage>
</organism>
<evidence type="ECO:0000259" key="2">
    <source>
        <dbReference type="Pfam" id="PF00229"/>
    </source>
</evidence>
<proteinExistence type="inferred from homology"/>
<accession>A0AAV2HLK4</accession>
<dbReference type="AlphaFoldDB" id="A0AAV2HLK4"/>
<sequence length="144" mass="16001">MSIKAQISCLIRGKKSWNFITDHFKLELTPVITDSNLEHARGVIVWSSGFVIQYPGLYNVYSSLAVQNSPEENKWSTAPLAYYVTRSSPNSPMYSGVLLRSVQTKCISCSQHQKALFSGGVFQLVRGDIIKLSLARPSMVKADT</sequence>
<feature type="non-terminal residue" evidence="3">
    <location>
        <position position="144"/>
    </location>
</feature>
<dbReference type="EMBL" id="CAXITT010000133">
    <property type="protein sequence ID" value="CAL1533098.1"/>
    <property type="molecule type" value="Genomic_DNA"/>
</dbReference>
<protein>
    <recommendedName>
        <fullName evidence="2">THD domain-containing protein</fullName>
    </recommendedName>
</protein>
<name>A0AAV2HLK4_LYMST</name>
<dbReference type="GO" id="GO:0006955">
    <property type="term" value="P:immune response"/>
    <property type="evidence" value="ECO:0007669"/>
    <property type="project" value="InterPro"/>
</dbReference>
<feature type="domain" description="THD" evidence="2">
    <location>
        <begin position="43"/>
        <end position="143"/>
    </location>
</feature>
<dbReference type="InterPro" id="IPR006052">
    <property type="entry name" value="TNF_dom"/>
</dbReference>
<comment type="caution">
    <text evidence="3">The sequence shown here is derived from an EMBL/GenBank/DDBJ whole genome shotgun (WGS) entry which is preliminary data.</text>
</comment>
<evidence type="ECO:0000256" key="1">
    <source>
        <dbReference type="ARBA" id="ARBA00008670"/>
    </source>
</evidence>
<dbReference type="SUPFAM" id="SSF49842">
    <property type="entry name" value="TNF-like"/>
    <property type="match status" value="1"/>
</dbReference>
<dbReference type="Pfam" id="PF00229">
    <property type="entry name" value="TNF"/>
    <property type="match status" value="1"/>
</dbReference>
<evidence type="ECO:0000313" key="4">
    <source>
        <dbReference type="Proteomes" id="UP001497497"/>
    </source>
</evidence>
<gene>
    <name evidence="3" type="ORF">GSLYS_00007116001</name>
</gene>
<dbReference type="GO" id="GO:0005164">
    <property type="term" value="F:tumor necrosis factor receptor binding"/>
    <property type="evidence" value="ECO:0007669"/>
    <property type="project" value="InterPro"/>
</dbReference>
<dbReference type="InterPro" id="IPR008983">
    <property type="entry name" value="Tumour_necrosis_fac-like_dom"/>
</dbReference>